<accession>D4RYP1</accession>
<evidence type="ECO:0000313" key="2">
    <source>
        <dbReference type="Proteomes" id="UP000006238"/>
    </source>
</evidence>
<keyword evidence="2" id="KW-1185">Reference proteome</keyword>
<evidence type="ECO:0000313" key="1">
    <source>
        <dbReference type="EMBL" id="EFF68865.1"/>
    </source>
</evidence>
<organism evidence="1 2">
    <name type="scientific">Eshraghiella crossota DSM 2876</name>
    <dbReference type="NCBI Taxonomy" id="511680"/>
    <lineage>
        <taxon>Bacteria</taxon>
        <taxon>Bacillati</taxon>
        <taxon>Bacillota</taxon>
        <taxon>Clostridia</taxon>
        <taxon>Lachnospirales</taxon>
        <taxon>Lachnospiraceae</taxon>
        <taxon>Eshraghiella</taxon>
    </lineage>
</organism>
<dbReference type="Proteomes" id="UP000006238">
    <property type="component" value="Unassembled WGS sequence"/>
</dbReference>
<comment type="caution">
    <text evidence="1">The sequence shown here is derived from an EMBL/GenBank/DDBJ whole genome shotgun (WGS) entry which is preliminary data.</text>
</comment>
<gene>
    <name evidence="1" type="ORF">BUTYVIB_00949</name>
</gene>
<protein>
    <submittedName>
        <fullName evidence="1">Uncharacterized protein</fullName>
    </submittedName>
</protein>
<sequence length="60" mass="6706">MKCVNESQQKIFFDGQIYDAFSLLIDLVASATKSLVLVDNYVDVGTLNILPKKKENVSQL</sequence>
<dbReference type="EMBL" id="ABWN01000023">
    <property type="protein sequence ID" value="EFF68865.1"/>
    <property type="molecule type" value="Genomic_DNA"/>
</dbReference>
<name>D4RYP1_9FIRM</name>
<reference evidence="1 2" key="1">
    <citation type="submission" date="2010-02" db="EMBL/GenBank/DDBJ databases">
        <authorList>
            <person name="Weinstock G."/>
            <person name="Sodergren E."/>
            <person name="Clifton S."/>
            <person name="Fulton L."/>
            <person name="Fulton B."/>
            <person name="Courtney L."/>
            <person name="Fronick C."/>
            <person name="Harrison M."/>
            <person name="Strong C."/>
            <person name="Farmer C."/>
            <person name="Delahaunty K."/>
            <person name="Markovic C."/>
            <person name="Hall O."/>
            <person name="Minx P."/>
            <person name="Tomlinson C."/>
            <person name="Mitreva M."/>
            <person name="Nelson J."/>
            <person name="Hou S."/>
            <person name="Wollam A."/>
            <person name="Pepin K.H."/>
            <person name="Johnson M."/>
            <person name="Bhonagiri V."/>
            <person name="Zhang X."/>
            <person name="Suruliraj S."/>
            <person name="Warren W."/>
            <person name="Chinwalla A."/>
            <person name="Mardis E.R."/>
            <person name="Wilson R.K."/>
        </authorList>
    </citation>
    <scope>NUCLEOTIDE SEQUENCE [LARGE SCALE GENOMIC DNA]</scope>
    <source>
        <strain evidence="1 2">DSM 2876</strain>
    </source>
</reference>
<proteinExistence type="predicted"/>
<dbReference type="AlphaFoldDB" id="D4RYP1"/>
<dbReference type="HOGENOM" id="CLU_2932515_0_0_9"/>